<name>A0A4T0HP42_WALIC</name>
<dbReference type="GO" id="GO:0006281">
    <property type="term" value="P:DNA repair"/>
    <property type="evidence" value="ECO:0007669"/>
    <property type="project" value="UniProtKB-ARBA"/>
</dbReference>
<dbReference type="Pfam" id="PF18018">
    <property type="entry name" value="DNA_pol_D_N"/>
    <property type="match status" value="1"/>
</dbReference>
<feature type="domain" description="DNA polymerase delta subunit OB-fold" evidence="14">
    <location>
        <begin position="967"/>
        <end position="1102"/>
    </location>
</feature>
<keyword evidence="8" id="KW-0539">Nucleus</keyword>
<proteinExistence type="inferred from homology"/>
<keyword evidence="4" id="KW-0808">Transferase</keyword>
<feature type="transmembrane region" description="Helical" evidence="11">
    <location>
        <begin position="716"/>
        <end position="734"/>
    </location>
</feature>
<evidence type="ECO:0000256" key="6">
    <source>
        <dbReference type="ARBA" id="ARBA00022705"/>
    </source>
</evidence>
<evidence type="ECO:0000256" key="3">
    <source>
        <dbReference type="ARBA" id="ARBA00012417"/>
    </source>
</evidence>
<reference evidence="15 16" key="1">
    <citation type="submission" date="2019-03" db="EMBL/GenBank/DDBJ databases">
        <title>Sequencing 23 genomes of Wallemia ichthyophaga.</title>
        <authorList>
            <person name="Gostincar C."/>
        </authorList>
    </citation>
    <scope>NUCLEOTIDE SEQUENCE [LARGE SCALE GENOMIC DNA]</scope>
    <source>
        <strain evidence="15 16">EXF-8621</strain>
    </source>
</reference>
<organism evidence="15 16">
    <name type="scientific">Wallemia ichthyophaga</name>
    <dbReference type="NCBI Taxonomy" id="245174"/>
    <lineage>
        <taxon>Eukaryota</taxon>
        <taxon>Fungi</taxon>
        <taxon>Dikarya</taxon>
        <taxon>Basidiomycota</taxon>
        <taxon>Wallemiomycotina</taxon>
        <taxon>Wallemiomycetes</taxon>
        <taxon>Wallemiales</taxon>
        <taxon>Wallemiaceae</taxon>
        <taxon>Wallemia</taxon>
    </lineage>
</organism>
<dbReference type="Gene3D" id="3.60.21.50">
    <property type="match status" value="1"/>
</dbReference>
<keyword evidence="5" id="KW-0548">Nucleotidyltransferase</keyword>
<dbReference type="InterPro" id="IPR040663">
    <property type="entry name" value="DNA_pol_D_N"/>
</dbReference>
<evidence type="ECO:0000256" key="4">
    <source>
        <dbReference type="ARBA" id="ARBA00022679"/>
    </source>
</evidence>
<feature type="compositionally biased region" description="Acidic residues" evidence="10">
    <location>
        <begin position="1405"/>
        <end position="1419"/>
    </location>
</feature>
<accession>A0A4T0HP42</accession>
<evidence type="ECO:0000259" key="14">
    <source>
        <dbReference type="Pfam" id="PF18018"/>
    </source>
</evidence>
<feature type="domain" description="Sugar phosphate transporter" evidence="12">
    <location>
        <begin position="584"/>
        <end position="828"/>
    </location>
</feature>
<evidence type="ECO:0000313" key="15">
    <source>
        <dbReference type="EMBL" id="TIB15688.1"/>
    </source>
</evidence>
<keyword evidence="11" id="KW-1133">Transmembrane helix</keyword>
<dbReference type="Proteomes" id="UP000306954">
    <property type="component" value="Unassembled WGS sequence"/>
</dbReference>
<protein>
    <recommendedName>
        <fullName evidence="3">DNA-directed DNA polymerase</fullName>
        <ecNumber evidence="3">2.7.7.7</ecNumber>
    </recommendedName>
</protein>
<dbReference type="GO" id="GO:0003887">
    <property type="term" value="F:DNA-directed DNA polymerase activity"/>
    <property type="evidence" value="ECO:0007669"/>
    <property type="project" value="UniProtKB-KW"/>
</dbReference>
<dbReference type="PANTHER" id="PTHR10416">
    <property type="entry name" value="DNA POLYMERASE DELTA SUBUNIT 2"/>
    <property type="match status" value="1"/>
</dbReference>
<dbReference type="EMBL" id="SPOF01000006">
    <property type="protein sequence ID" value="TIB15688.1"/>
    <property type="molecule type" value="Genomic_DNA"/>
</dbReference>
<evidence type="ECO:0000256" key="1">
    <source>
        <dbReference type="ARBA" id="ARBA00004123"/>
    </source>
</evidence>
<evidence type="ECO:0000256" key="2">
    <source>
        <dbReference type="ARBA" id="ARBA00006035"/>
    </source>
</evidence>
<dbReference type="InterPro" id="IPR024826">
    <property type="entry name" value="DNA_pol_delta/II_ssu"/>
</dbReference>
<evidence type="ECO:0000259" key="13">
    <source>
        <dbReference type="Pfam" id="PF04042"/>
    </source>
</evidence>
<evidence type="ECO:0000256" key="10">
    <source>
        <dbReference type="SAM" id="MobiDB-lite"/>
    </source>
</evidence>
<keyword evidence="6" id="KW-0235">DNA replication</keyword>
<dbReference type="EC" id="2.7.7.7" evidence="3"/>
<keyword evidence="11" id="KW-0472">Membrane</keyword>
<dbReference type="Pfam" id="PF04042">
    <property type="entry name" value="DNA_pol_E_B"/>
    <property type="match status" value="1"/>
</dbReference>
<comment type="subcellular location">
    <subcellularLocation>
        <location evidence="1">Nucleus</location>
    </subcellularLocation>
</comment>
<dbReference type="InterPro" id="IPR016024">
    <property type="entry name" value="ARM-type_fold"/>
</dbReference>
<evidence type="ECO:0000256" key="5">
    <source>
        <dbReference type="ARBA" id="ARBA00022695"/>
    </source>
</evidence>
<evidence type="ECO:0000256" key="8">
    <source>
        <dbReference type="ARBA" id="ARBA00023242"/>
    </source>
</evidence>
<evidence type="ECO:0000256" key="9">
    <source>
        <dbReference type="ARBA" id="ARBA00049244"/>
    </source>
</evidence>
<feature type="region of interest" description="Disordered" evidence="10">
    <location>
        <begin position="909"/>
        <end position="935"/>
    </location>
</feature>
<feature type="transmembrane region" description="Helical" evidence="11">
    <location>
        <begin position="754"/>
        <end position="779"/>
    </location>
</feature>
<dbReference type="Pfam" id="PF03151">
    <property type="entry name" value="TPT"/>
    <property type="match status" value="1"/>
</dbReference>
<evidence type="ECO:0000256" key="11">
    <source>
        <dbReference type="SAM" id="Phobius"/>
    </source>
</evidence>
<dbReference type="GO" id="GO:0006273">
    <property type="term" value="P:lagging strand elongation"/>
    <property type="evidence" value="ECO:0007669"/>
    <property type="project" value="UniProtKB-ARBA"/>
</dbReference>
<dbReference type="InterPro" id="IPR007185">
    <property type="entry name" value="DNA_pol_a/d/e_bsu"/>
</dbReference>
<comment type="caution">
    <text evidence="15">The sequence shown here is derived from an EMBL/GenBank/DDBJ whole genome shotgun (WGS) entry which is preliminary data.</text>
</comment>
<feature type="region of interest" description="Disordered" evidence="10">
    <location>
        <begin position="1388"/>
        <end position="1419"/>
    </location>
</feature>
<dbReference type="GO" id="GO:0043625">
    <property type="term" value="C:delta DNA polymerase complex"/>
    <property type="evidence" value="ECO:0007669"/>
    <property type="project" value="TreeGrafter"/>
</dbReference>
<feature type="transmembrane region" description="Helical" evidence="11">
    <location>
        <begin position="678"/>
        <end position="695"/>
    </location>
</feature>
<comment type="similarity">
    <text evidence="2">Belongs to the DNA polymerase delta/II small subunit family.</text>
</comment>
<dbReference type="GO" id="GO:0003677">
    <property type="term" value="F:DNA binding"/>
    <property type="evidence" value="ECO:0007669"/>
    <property type="project" value="InterPro"/>
</dbReference>
<dbReference type="InterPro" id="IPR041863">
    <property type="entry name" value="PolD2_C"/>
</dbReference>
<dbReference type="CDD" id="cd07387">
    <property type="entry name" value="MPP_PolD2_C"/>
    <property type="match status" value="1"/>
</dbReference>
<dbReference type="FunFam" id="2.40.50.430:FF:000002">
    <property type="entry name" value="DNA polymerase delta subunit"/>
    <property type="match status" value="1"/>
</dbReference>
<dbReference type="PANTHER" id="PTHR10416:SF0">
    <property type="entry name" value="DNA POLYMERASE DELTA SUBUNIT 2"/>
    <property type="match status" value="1"/>
</dbReference>
<sequence length="1419" mass="158045">MSVNAEILGSAEIIISHHNQSSADHLERFQGLLRDDLNGLVNLSAQDHSRLLKAINSLLSNNVQGDEELLDICLSFGSPGNKFSTRKKALKVLIQLYSKKPKKEISARTAQIIECLVDIPKHAPSLLSLALHSLLVAITKLTLTPQHVQSFVELFLSNVLSLLQKEDICVRRCPSISSIRSVASDKSAEISHNWRSKDDHASDIEDFDYNDRSSRDETSDVILQATMCISQLAKTHIKFVFNHIFKLFPDTAPHLASPLTLWDILQSDKVNNIAKAATIHCMEDILRLSRPFLIQLGFLLLESHNRAADCLHDETDADIQLGLLDLADCLLNVTPYAKMTSETPKSLCNQVKTVVLSLYDLEESNKTAVLRVCMSMIATNTFKEDLDSLREMSSYLLRQIYDNVLSSQIKFKTAQVLASIWISLPDPERKGNVKALFSKLFNEDSIEAKSSSLLLLSLHPDIILEQDESVLEKSYLFSRGDVAFQRNFLVLMGALFSEHHLSYKTLNSMVDWVIESISADNESIKLAGLSAIRKSFFNACNDVYSQKLEKACVVCLGEALHAVKQNAGFALADYMDALQPPFKLTNLKPINKNIFINVSPMAVFQIGGHVLTSMAISRVPVSTVHTIKALSPLFTVLSYKFLFKVNYSTQTYLSLLPLTIGVMLAMSFDMSLLNTPGLVYALLSTFVFVSQNIFSKKLLPSDTQKHSSQKLDKLNLLFYSSLMAFTSMIPLWFYSDFGHVRNLLFIGSSVDRPVGFSLCILSNGFVHFIQNLVAFAILAATSPVTYSIASLTKRIAVICLAIIYFKQSVHFIQIIGIVMTGVGLYLYNKSKQDVNKGEVKVRRDEALRDFALPTTKSDDKFLSGKESPWQQYTSSAAFYPITNNPSENVMEMPAYTNNLANNQVKYRQDHAYPSPPTSVDSSPPQPASPDLEVEDKAPTRLTSKYDNLDQLSSAFNVKHTTQSYQAQFASLYYLRLAKLKKLTQNRSINKWNEIPGQSQKPKFHSRVLDVEQNKLSYLVGTIYMDMKLKPNVLDDLARNHWVAAPQPTEKMYSDNDELCLEDESGRIKLVGPIIARTQLVTGIIIGVLGIEKDPGEFTVLDVCYPGIPPQATNITSMDSDKSPLVAVVSGLRLGSQGANDALTRRMLIDFITGQQGGSTDQSLSSRITRLVIAGNCMSPPIADEDKKPKRFGKDRATYSSLPSTDFDRFLVELSNYVDIDILPGPDDPAGTLLPQQPFPKAMFKGAHDNFEQGSVVCHTNPTWFSIDETRILVSGGQTLDDSFKYVKSHDRLGLAVDSLKWRHIAPTAPDTLWCYPFTDKDPFILSECPHIFINGNQKEFETELIDGPEGQQARVVNIPQFTDKSVIALVNLDTLDCEPVTFIPDAALDGEEEPLNGVAKKEGKEEEEDLIPNDDIGEL</sequence>
<evidence type="ECO:0000313" key="16">
    <source>
        <dbReference type="Proteomes" id="UP000306954"/>
    </source>
</evidence>
<dbReference type="SUPFAM" id="SSF48371">
    <property type="entry name" value="ARM repeat"/>
    <property type="match status" value="1"/>
</dbReference>
<dbReference type="Gene3D" id="2.40.50.430">
    <property type="match status" value="1"/>
</dbReference>
<evidence type="ECO:0000256" key="7">
    <source>
        <dbReference type="ARBA" id="ARBA00022932"/>
    </source>
</evidence>
<dbReference type="InterPro" id="IPR004853">
    <property type="entry name" value="Sugar_P_trans_dom"/>
</dbReference>
<comment type="catalytic activity">
    <reaction evidence="9">
        <text>DNA(n) + a 2'-deoxyribonucleoside 5'-triphosphate = DNA(n+1) + diphosphate</text>
        <dbReference type="Rhea" id="RHEA:22508"/>
        <dbReference type="Rhea" id="RHEA-COMP:17339"/>
        <dbReference type="Rhea" id="RHEA-COMP:17340"/>
        <dbReference type="ChEBI" id="CHEBI:33019"/>
        <dbReference type="ChEBI" id="CHEBI:61560"/>
        <dbReference type="ChEBI" id="CHEBI:173112"/>
        <dbReference type="EC" id="2.7.7.7"/>
    </reaction>
</comment>
<gene>
    <name evidence="15" type="ORF">E3P90_00800</name>
</gene>
<keyword evidence="11" id="KW-0812">Transmembrane</keyword>
<evidence type="ECO:0000259" key="12">
    <source>
        <dbReference type="Pfam" id="PF03151"/>
    </source>
</evidence>
<keyword evidence="7" id="KW-0239">DNA-directed DNA polymerase</keyword>
<feature type="domain" description="DNA polymerase alpha/delta/epsilon subunit B" evidence="13">
    <location>
        <begin position="1125"/>
        <end position="1341"/>
    </location>
</feature>